<evidence type="ECO:0000313" key="7">
    <source>
        <dbReference type="Proteomes" id="UP000823661"/>
    </source>
</evidence>
<dbReference type="InterPro" id="IPR036271">
    <property type="entry name" value="Tet_transcr_reg_TetR-rel_C_sf"/>
</dbReference>
<evidence type="ECO:0000256" key="4">
    <source>
        <dbReference type="PROSITE-ProRule" id="PRU00335"/>
    </source>
</evidence>
<protein>
    <submittedName>
        <fullName evidence="6">TetR/AcrR family transcriptional regulator</fullName>
    </submittedName>
</protein>
<name>A0A9D9ERE4_9BACT</name>
<dbReference type="EMBL" id="JADIMI010000070">
    <property type="protein sequence ID" value="MBO8452682.1"/>
    <property type="molecule type" value="Genomic_DNA"/>
</dbReference>
<dbReference type="PRINTS" id="PR00455">
    <property type="entry name" value="HTHTETR"/>
</dbReference>
<evidence type="ECO:0000313" key="6">
    <source>
        <dbReference type="EMBL" id="MBO8452682.1"/>
    </source>
</evidence>
<dbReference type="AlphaFoldDB" id="A0A9D9ERE4"/>
<organism evidence="6 7">
    <name type="scientific">Candidatus Cryptobacteroides intestinavium</name>
    <dbReference type="NCBI Taxonomy" id="2840766"/>
    <lineage>
        <taxon>Bacteria</taxon>
        <taxon>Pseudomonadati</taxon>
        <taxon>Bacteroidota</taxon>
        <taxon>Bacteroidia</taxon>
        <taxon>Bacteroidales</taxon>
        <taxon>Candidatus Cryptobacteroides</taxon>
    </lineage>
</organism>
<dbReference type="GO" id="GO:0003700">
    <property type="term" value="F:DNA-binding transcription factor activity"/>
    <property type="evidence" value="ECO:0007669"/>
    <property type="project" value="TreeGrafter"/>
</dbReference>
<dbReference type="InterPro" id="IPR050109">
    <property type="entry name" value="HTH-type_TetR-like_transc_reg"/>
</dbReference>
<dbReference type="SUPFAM" id="SSF46689">
    <property type="entry name" value="Homeodomain-like"/>
    <property type="match status" value="1"/>
</dbReference>
<dbReference type="Gene3D" id="1.10.357.10">
    <property type="entry name" value="Tetracycline Repressor, domain 2"/>
    <property type="match status" value="1"/>
</dbReference>
<dbReference type="PROSITE" id="PS50977">
    <property type="entry name" value="HTH_TETR_2"/>
    <property type="match status" value="1"/>
</dbReference>
<dbReference type="InterPro" id="IPR001647">
    <property type="entry name" value="HTH_TetR"/>
</dbReference>
<dbReference type="Proteomes" id="UP000823661">
    <property type="component" value="Unassembled WGS sequence"/>
</dbReference>
<dbReference type="PROSITE" id="PS01081">
    <property type="entry name" value="HTH_TETR_1"/>
    <property type="match status" value="1"/>
</dbReference>
<keyword evidence="3" id="KW-0804">Transcription</keyword>
<keyword evidence="1" id="KW-0805">Transcription regulation</keyword>
<dbReference type="SUPFAM" id="SSF48498">
    <property type="entry name" value="Tetracyclin repressor-like, C-terminal domain"/>
    <property type="match status" value="1"/>
</dbReference>
<proteinExistence type="predicted"/>
<dbReference type="PANTHER" id="PTHR30055:SF207">
    <property type="entry name" value="HTH-TYPE TRANSCRIPTIONAL REPRESSOR FATR"/>
    <property type="match status" value="1"/>
</dbReference>
<comment type="caution">
    <text evidence="6">The sequence shown here is derived from an EMBL/GenBank/DDBJ whole genome shotgun (WGS) entry which is preliminary data.</text>
</comment>
<evidence type="ECO:0000256" key="2">
    <source>
        <dbReference type="ARBA" id="ARBA00023125"/>
    </source>
</evidence>
<dbReference type="GO" id="GO:0000976">
    <property type="term" value="F:transcription cis-regulatory region binding"/>
    <property type="evidence" value="ECO:0007669"/>
    <property type="project" value="TreeGrafter"/>
</dbReference>
<feature type="domain" description="HTH tetR-type" evidence="5">
    <location>
        <begin position="6"/>
        <end position="66"/>
    </location>
</feature>
<evidence type="ECO:0000256" key="3">
    <source>
        <dbReference type="ARBA" id="ARBA00023163"/>
    </source>
</evidence>
<feature type="DNA-binding region" description="H-T-H motif" evidence="4">
    <location>
        <begin position="29"/>
        <end position="48"/>
    </location>
</feature>
<reference evidence="6" key="1">
    <citation type="submission" date="2020-10" db="EMBL/GenBank/DDBJ databases">
        <authorList>
            <person name="Gilroy R."/>
        </authorList>
    </citation>
    <scope>NUCLEOTIDE SEQUENCE</scope>
    <source>
        <strain evidence="6">B1-20833</strain>
    </source>
</reference>
<dbReference type="InterPro" id="IPR023772">
    <property type="entry name" value="DNA-bd_HTH_TetR-type_CS"/>
</dbReference>
<accession>A0A9D9ERE4</accession>
<evidence type="ECO:0000259" key="5">
    <source>
        <dbReference type="PROSITE" id="PS50977"/>
    </source>
</evidence>
<reference evidence="6" key="2">
    <citation type="journal article" date="2021" name="PeerJ">
        <title>Extensive microbial diversity within the chicken gut microbiome revealed by metagenomics and culture.</title>
        <authorList>
            <person name="Gilroy R."/>
            <person name="Ravi A."/>
            <person name="Getino M."/>
            <person name="Pursley I."/>
            <person name="Horton D.L."/>
            <person name="Alikhan N.F."/>
            <person name="Baker D."/>
            <person name="Gharbi K."/>
            <person name="Hall N."/>
            <person name="Watson M."/>
            <person name="Adriaenssens E.M."/>
            <person name="Foster-Nyarko E."/>
            <person name="Jarju S."/>
            <person name="Secka A."/>
            <person name="Antonio M."/>
            <person name="Oren A."/>
            <person name="Chaudhuri R.R."/>
            <person name="La Ragione R."/>
            <person name="Hildebrand F."/>
            <person name="Pallen M.J."/>
        </authorList>
    </citation>
    <scope>NUCLEOTIDE SEQUENCE</scope>
    <source>
        <strain evidence="6">B1-20833</strain>
    </source>
</reference>
<keyword evidence="2 4" id="KW-0238">DNA-binding</keyword>
<dbReference type="PANTHER" id="PTHR30055">
    <property type="entry name" value="HTH-TYPE TRANSCRIPTIONAL REGULATOR RUTR"/>
    <property type="match status" value="1"/>
</dbReference>
<gene>
    <name evidence="6" type="ORF">IAC06_07360</name>
</gene>
<dbReference type="FunFam" id="1.10.10.60:FF:000141">
    <property type="entry name" value="TetR family transcriptional regulator"/>
    <property type="match status" value="1"/>
</dbReference>
<dbReference type="Pfam" id="PF00440">
    <property type="entry name" value="TetR_N"/>
    <property type="match status" value="1"/>
</dbReference>
<dbReference type="InterPro" id="IPR009057">
    <property type="entry name" value="Homeodomain-like_sf"/>
</dbReference>
<evidence type="ECO:0000256" key="1">
    <source>
        <dbReference type="ARBA" id="ARBA00023015"/>
    </source>
</evidence>
<sequence>MPMTTNDTEERIIREARRLFIERGFENTSMSDIAQAAGINRPALHYYFRTKEKMFSAVFSDIIASVVPKIEYILTKDRPIGERIGEIVDEYLETFKEYPYLPAFILGEANRDISHLEVTVKDMGMPEYFVRIRESLQAEMAAGRLRTVPIYDVLFAFYGLMLFPVLSRNMVNAVFVTEDLSYSDILSQWKPYIVSQMEHLLLP</sequence>